<dbReference type="GO" id="GO:0000981">
    <property type="term" value="F:DNA-binding transcription factor activity, RNA polymerase II-specific"/>
    <property type="evidence" value="ECO:0007669"/>
    <property type="project" value="InterPro"/>
</dbReference>
<keyword evidence="2" id="KW-0539">Nucleus</keyword>
<dbReference type="InterPro" id="IPR001138">
    <property type="entry name" value="Zn2Cys6_DnaBD"/>
</dbReference>
<dbReference type="InParanoid" id="A0A1X2H6H2"/>
<dbReference type="SUPFAM" id="SSF57701">
    <property type="entry name" value="Zn2/Cys6 DNA-binding domain"/>
    <property type="match status" value="1"/>
</dbReference>
<dbReference type="CDD" id="cd00067">
    <property type="entry name" value="GAL4"/>
    <property type="match status" value="1"/>
</dbReference>
<feature type="region of interest" description="Disordered" evidence="3">
    <location>
        <begin position="174"/>
        <end position="202"/>
    </location>
</feature>
<dbReference type="InterPro" id="IPR036864">
    <property type="entry name" value="Zn2-C6_fun-type_DNA-bd_sf"/>
</dbReference>
<protein>
    <recommendedName>
        <fullName evidence="4">Zn(2)-C6 fungal-type domain-containing protein</fullName>
    </recommendedName>
</protein>
<dbReference type="EMBL" id="MCGN01000008">
    <property type="protein sequence ID" value="ORY94076.1"/>
    <property type="molecule type" value="Genomic_DNA"/>
</dbReference>
<reference evidence="5 6" key="1">
    <citation type="submission" date="2016-07" db="EMBL/GenBank/DDBJ databases">
        <title>Pervasive Adenine N6-methylation of Active Genes in Fungi.</title>
        <authorList>
            <consortium name="DOE Joint Genome Institute"/>
            <person name="Mondo S.J."/>
            <person name="Dannebaum R.O."/>
            <person name="Kuo R.C."/>
            <person name="Labutti K."/>
            <person name="Haridas S."/>
            <person name="Kuo A."/>
            <person name="Salamov A."/>
            <person name="Ahrendt S.R."/>
            <person name="Lipzen A."/>
            <person name="Sullivan W."/>
            <person name="Andreopoulos W.B."/>
            <person name="Clum A."/>
            <person name="Lindquist E."/>
            <person name="Daum C."/>
            <person name="Ramamoorthy G.K."/>
            <person name="Gryganskyi A."/>
            <person name="Culley D."/>
            <person name="Magnuson J.K."/>
            <person name="James T.Y."/>
            <person name="O'Malley M.A."/>
            <person name="Stajich J.E."/>
            <person name="Spatafora J.W."/>
            <person name="Visel A."/>
            <person name="Grigoriev I.V."/>
        </authorList>
    </citation>
    <scope>NUCLEOTIDE SEQUENCE [LARGE SCALE GENOMIC DNA]</scope>
    <source>
        <strain evidence="5 6">NRRL 2496</strain>
    </source>
</reference>
<feature type="compositionally biased region" description="Basic and acidic residues" evidence="3">
    <location>
        <begin position="257"/>
        <end position="268"/>
    </location>
</feature>
<dbReference type="Pfam" id="PF00172">
    <property type="entry name" value="Zn_clus"/>
    <property type="match status" value="1"/>
</dbReference>
<accession>A0A1X2H6H2</accession>
<comment type="caution">
    <text evidence="5">The sequence shown here is derived from an EMBL/GenBank/DDBJ whole genome shotgun (WGS) entry which is preliminary data.</text>
</comment>
<dbReference type="STRING" id="13706.A0A1X2H6H2"/>
<feature type="region of interest" description="Disordered" evidence="3">
    <location>
        <begin position="75"/>
        <end position="106"/>
    </location>
</feature>
<evidence type="ECO:0000256" key="3">
    <source>
        <dbReference type="SAM" id="MobiDB-lite"/>
    </source>
</evidence>
<name>A0A1X2H6H2_SYNRA</name>
<dbReference type="PROSITE" id="PS00463">
    <property type="entry name" value="ZN2_CY6_FUNGAL_1"/>
    <property type="match status" value="1"/>
</dbReference>
<dbReference type="AlphaFoldDB" id="A0A1X2H6H2"/>
<sequence>MHQALPFEFDNNRLKDLEAAFKSELTVNYHEAPNNNNNNYVTESLESLSLDMQGSNGDYPLEHLSAAFDPNLAEHYAFTPPPQQQQQQQQQQHYPMSSFSDDGLTPHMNDAMIEQWSASQIPAPTTLAEQTTMEEHHPPIFDYQQPLYYPVQDYQGYASKAFIDMLQDPFQFYQQNSLPNPPPSAAGPARPRSHRARETRSESTHIYVRKACVLCKASHVACDVQRPCTRCRRLNKEDACVDAERKKRGRPCGSTKKKTDETSEEFRQDTSSLMAPHPFDFNKGFP</sequence>
<keyword evidence="6" id="KW-1185">Reference proteome</keyword>
<dbReference type="Proteomes" id="UP000242180">
    <property type="component" value="Unassembled WGS sequence"/>
</dbReference>
<evidence type="ECO:0000259" key="4">
    <source>
        <dbReference type="PROSITE" id="PS50048"/>
    </source>
</evidence>
<dbReference type="SMART" id="SM00066">
    <property type="entry name" value="GAL4"/>
    <property type="match status" value="1"/>
</dbReference>
<dbReference type="InterPro" id="IPR050335">
    <property type="entry name" value="ERT1_acuK_gluconeogen_tf"/>
</dbReference>
<evidence type="ECO:0000313" key="6">
    <source>
        <dbReference type="Proteomes" id="UP000242180"/>
    </source>
</evidence>
<evidence type="ECO:0000256" key="2">
    <source>
        <dbReference type="ARBA" id="ARBA00023242"/>
    </source>
</evidence>
<feature type="domain" description="Zn(2)-C6 fungal-type" evidence="4">
    <location>
        <begin position="211"/>
        <end position="242"/>
    </location>
</feature>
<dbReference type="PANTHER" id="PTHR47659">
    <property type="entry name" value="ZN(II)2CYS6 TRANSCRIPTION FACTOR (EUROFUNG)-RELATED"/>
    <property type="match status" value="1"/>
</dbReference>
<feature type="region of interest" description="Disordered" evidence="3">
    <location>
        <begin position="243"/>
        <end position="286"/>
    </location>
</feature>
<proteinExistence type="predicted"/>
<dbReference type="PANTHER" id="PTHR47659:SF7">
    <property type="entry name" value="FUNGAL TRANSCRIPTIONAL REGULATORY PROTEIN, N-TERMINAL DOMAIN-CONTAINING PROTEIN"/>
    <property type="match status" value="1"/>
</dbReference>
<evidence type="ECO:0000313" key="5">
    <source>
        <dbReference type="EMBL" id="ORY94076.1"/>
    </source>
</evidence>
<dbReference type="OrthoDB" id="1555531at2759"/>
<evidence type="ECO:0000256" key="1">
    <source>
        <dbReference type="ARBA" id="ARBA00022723"/>
    </source>
</evidence>
<keyword evidence="1" id="KW-0479">Metal-binding</keyword>
<organism evidence="5 6">
    <name type="scientific">Syncephalastrum racemosum</name>
    <name type="common">Filamentous fungus</name>
    <dbReference type="NCBI Taxonomy" id="13706"/>
    <lineage>
        <taxon>Eukaryota</taxon>
        <taxon>Fungi</taxon>
        <taxon>Fungi incertae sedis</taxon>
        <taxon>Mucoromycota</taxon>
        <taxon>Mucoromycotina</taxon>
        <taxon>Mucoromycetes</taxon>
        <taxon>Mucorales</taxon>
        <taxon>Syncephalastraceae</taxon>
        <taxon>Syncephalastrum</taxon>
    </lineage>
</organism>
<gene>
    <name evidence="5" type="ORF">BCR43DRAFT_551857</name>
</gene>
<dbReference type="PROSITE" id="PS50048">
    <property type="entry name" value="ZN2_CY6_FUNGAL_2"/>
    <property type="match status" value="1"/>
</dbReference>
<dbReference type="GO" id="GO:0008270">
    <property type="term" value="F:zinc ion binding"/>
    <property type="evidence" value="ECO:0007669"/>
    <property type="project" value="InterPro"/>
</dbReference>